<feature type="domain" description="Peptidase M20 dimerisation" evidence="5">
    <location>
        <begin position="345"/>
        <end position="503"/>
    </location>
</feature>
<dbReference type="GO" id="GO:0006508">
    <property type="term" value="P:proteolysis"/>
    <property type="evidence" value="ECO:0007669"/>
    <property type="project" value="UniProtKB-KW"/>
</dbReference>
<dbReference type="Gene3D" id="3.30.70.360">
    <property type="match status" value="1"/>
</dbReference>
<dbReference type="AlphaFoldDB" id="A0A074ZHI3"/>
<dbReference type="EMBL" id="KL596740">
    <property type="protein sequence ID" value="KER26708.1"/>
    <property type="molecule type" value="Genomic_DNA"/>
</dbReference>
<proteinExistence type="predicted"/>
<organism evidence="6 7">
    <name type="scientific">Opisthorchis viverrini</name>
    <name type="common">Southeast Asian liver fluke</name>
    <dbReference type="NCBI Taxonomy" id="6198"/>
    <lineage>
        <taxon>Eukaryota</taxon>
        <taxon>Metazoa</taxon>
        <taxon>Spiralia</taxon>
        <taxon>Lophotrochozoa</taxon>
        <taxon>Platyhelminthes</taxon>
        <taxon>Trematoda</taxon>
        <taxon>Digenea</taxon>
        <taxon>Opisthorchiida</taxon>
        <taxon>Opisthorchiata</taxon>
        <taxon>Opisthorchiidae</taxon>
        <taxon>Opisthorchis</taxon>
    </lineage>
</organism>
<accession>A0A074ZHI3</accession>
<evidence type="ECO:0000313" key="7">
    <source>
        <dbReference type="Proteomes" id="UP000054324"/>
    </source>
</evidence>
<evidence type="ECO:0000256" key="3">
    <source>
        <dbReference type="ARBA" id="ARBA00022801"/>
    </source>
</evidence>
<dbReference type="CTD" id="20320255"/>
<dbReference type="RefSeq" id="XP_009169515.1">
    <property type="nucleotide sequence ID" value="XM_009171251.1"/>
</dbReference>
<protein>
    <recommendedName>
        <fullName evidence="5">Peptidase M20 dimerisation domain-containing protein</fullName>
    </recommendedName>
</protein>
<evidence type="ECO:0000256" key="1">
    <source>
        <dbReference type="ARBA" id="ARBA00022670"/>
    </source>
</evidence>
<dbReference type="OrthoDB" id="7832001at2759"/>
<dbReference type="InterPro" id="IPR002933">
    <property type="entry name" value="Peptidase_M20"/>
</dbReference>
<dbReference type="GeneID" id="20320255"/>
<dbReference type="Gene3D" id="3.40.630.10">
    <property type="entry name" value="Zn peptidases"/>
    <property type="match status" value="2"/>
</dbReference>
<evidence type="ECO:0000256" key="2">
    <source>
        <dbReference type="ARBA" id="ARBA00022723"/>
    </source>
</evidence>
<keyword evidence="7" id="KW-1185">Reference proteome</keyword>
<evidence type="ECO:0000313" key="6">
    <source>
        <dbReference type="EMBL" id="KER26708.1"/>
    </source>
</evidence>
<keyword evidence="2" id="KW-0479">Metal-binding</keyword>
<name>A0A074ZHI3_OPIVI</name>
<dbReference type="InterPro" id="IPR051458">
    <property type="entry name" value="Cyt/Met_Dipeptidase"/>
</dbReference>
<evidence type="ECO:0000259" key="5">
    <source>
        <dbReference type="Pfam" id="PF07687"/>
    </source>
</evidence>
<dbReference type="InterPro" id="IPR011650">
    <property type="entry name" value="Peptidase_M20_dimer"/>
</dbReference>
<dbReference type="STRING" id="6198.A0A074ZHI3"/>
<evidence type="ECO:0000256" key="4">
    <source>
        <dbReference type="SAM" id="MobiDB-lite"/>
    </source>
</evidence>
<dbReference type="Pfam" id="PF01546">
    <property type="entry name" value="Peptidase_M20"/>
    <property type="match status" value="1"/>
</dbReference>
<dbReference type="GO" id="GO:0008233">
    <property type="term" value="F:peptidase activity"/>
    <property type="evidence" value="ECO:0007669"/>
    <property type="project" value="UniProtKB-KW"/>
</dbReference>
<dbReference type="PANTHER" id="PTHR43270:SF4">
    <property type="entry name" value="CARNOSINE DIPEPTIDASE 2, ISOFORM A"/>
    <property type="match status" value="1"/>
</dbReference>
<dbReference type="Proteomes" id="UP000054324">
    <property type="component" value="Unassembled WGS sequence"/>
</dbReference>
<dbReference type="KEGG" id="ovi:T265_06073"/>
<dbReference type="GO" id="GO:0046872">
    <property type="term" value="F:metal ion binding"/>
    <property type="evidence" value="ECO:0007669"/>
    <property type="project" value="UniProtKB-KW"/>
</dbReference>
<dbReference type="PANTHER" id="PTHR43270">
    <property type="entry name" value="BETA-ALA-HIS DIPEPTIDASE"/>
    <property type="match status" value="1"/>
</dbReference>
<dbReference type="SUPFAM" id="SSF53187">
    <property type="entry name" value="Zn-dependent exopeptidases"/>
    <property type="match status" value="2"/>
</dbReference>
<reference evidence="6 7" key="1">
    <citation type="submission" date="2013-11" db="EMBL/GenBank/DDBJ databases">
        <title>Opisthorchis viverrini - life in the bile duct.</title>
        <authorList>
            <person name="Young N.D."/>
            <person name="Nagarajan N."/>
            <person name="Lin S.J."/>
            <person name="Korhonen P.K."/>
            <person name="Jex A.R."/>
            <person name="Hall R.S."/>
            <person name="Safavi-Hemami H."/>
            <person name="Kaewkong W."/>
            <person name="Bertrand D."/>
            <person name="Gao S."/>
            <person name="Seet Q."/>
            <person name="Wongkham S."/>
            <person name="Teh B.T."/>
            <person name="Wongkham C."/>
            <person name="Intapan P.M."/>
            <person name="Maleewong W."/>
            <person name="Yang X."/>
            <person name="Hu M."/>
            <person name="Wang Z."/>
            <person name="Hofmann A."/>
            <person name="Sternberg P.W."/>
            <person name="Tan P."/>
            <person name="Wang J."/>
            <person name="Gasser R.B."/>
        </authorList>
    </citation>
    <scope>NUCLEOTIDE SEQUENCE [LARGE SCALE GENOMIC DNA]</scope>
</reference>
<dbReference type="Pfam" id="PF07687">
    <property type="entry name" value="M20_dimer"/>
    <property type="match status" value="1"/>
</dbReference>
<keyword evidence="1" id="KW-0645">Protease</keyword>
<sequence>MKEITKRLLSNKSWLYGSEASVLNTDVILSMMITMDRKLFTLFTFIEQMQEKYIHRLREFVAIKSISESKANRLDVVKALRWIAFRLKRLGADVRMRRIGKEFIYTGDNIPLTKADEMELPDVVVASLGTDVTKRTLLIYGHVDVKQVHESEAWTHDPFDMQVRDGYLCGRGVTDDKGPKLSKLGADVRMRRIGKEFIYTGDNIPLTKADELELPDVVVASLGTDVTKRTLLIYGHVDVKQVHESEAWTHDPFDMQVRDGYLCGRGVTDDKGPVLGWINAVEAFQKTNVTLPVNLKFVIEGMEEVGSEGLHELLSELSHGFFKNVDYVAISDNYWLGQDTPCLTYGLRGVIYFYITVEGADRVLHSGCHGGAVVEPLDDLISLLGALNDTRGRPLVPGIYDDIQEMNPEETKRFAELDYVPEVYQDQISAPGLQSVDKVDLLRRRWCLPSISIHGIEHSFDKPGAPTLICRKVLGKFSVRIVPDQNPKKIAQKVTDYLESIHRQRSSPNKLEIKVFRDGRPFLGDHTCANYQAAYQAIARVWHKPPDLTRDGATIPVAIALEESTKKDVVLIPMGQSLDFQHENNERLSIQNFMNGMKVFVMYFFQLAAIEIEDSEEEEKRQLEREKWRGKMHPFGAIPPEGSMRTGILPGCPSLDRGSREAEVVFEPWTFRSANSR</sequence>
<gene>
    <name evidence="6" type="ORF">T265_06073</name>
</gene>
<feature type="region of interest" description="Disordered" evidence="4">
    <location>
        <begin position="630"/>
        <end position="653"/>
    </location>
</feature>
<keyword evidence="3" id="KW-0378">Hydrolase</keyword>